<proteinExistence type="predicted"/>
<name>A0A0E0ITR7_ORYNI</name>
<feature type="compositionally biased region" description="Low complexity" evidence="1">
    <location>
        <begin position="266"/>
        <end position="279"/>
    </location>
</feature>
<feature type="compositionally biased region" description="Basic and acidic residues" evidence="1">
    <location>
        <begin position="170"/>
        <end position="190"/>
    </location>
</feature>
<evidence type="ECO:0000313" key="2">
    <source>
        <dbReference type="EnsemblPlants" id="ONIVA10G13890.1"/>
    </source>
</evidence>
<feature type="region of interest" description="Disordered" evidence="1">
    <location>
        <begin position="266"/>
        <end position="314"/>
    </location>
</feature>
<feature type="compositionally biased region" description="Polar residues" evidence="1">
    <location>
        <begin position="120"/>
        <end position="135"/>
    </location>
</feature>
<reference evidence="2" key="2">
    <citation type="submission" date="2018-04" db="EMBL/GenBank/DDBJ databases">
        <title>OnivRS2 (Oryza nivara Reference Sequence Version 2).</title>
        <authorList>
            <person name="Zhang J."/>
            <person name="Kudrna D."/>
            <person name="Lee S."/>
            <person name="Talag J."/>
            <person name="Rajasekar S."/>
            <person name="Welchert J."/>
            <person name="Hsing Y.-I."/>
            <person name="Wing R.A."/>
        </authorList>
    </citation>
    <scope>NUCLEOTIDE SEQUENCE [LARGE SCALE GENOMIC DNA]</scope>
</reference>
<feature type="compositionally biased region" description="Basic residues" evidence="1">
    <location>
        <begin position="46"/>
        <end position="56"/>
    </location>
</feature>
<dbReference type="AlphaFoldDB" id="A0A0E0ITR7"/>
<accession>A0A0E0ITR7</accession>
<dbReference type="Proteomes" id="UP000006591">
    <property type="component" value="Chromosome 10"/>
</dbReference>
<evidence type="ECO:0000256" key="1">
    <source>
        <dbReference type="SAM" id="MobiDB-lite"/>
    </source>
</evidence>
<keyword evidence="3" id="KW-1185">Reference proteome</keyword>
<dbReference type="EnsemblPlants" id="ONIVA10G13890.1">
    <property type="protein sequence ID" value="ONIVA10G13890.1"/>
    <property type="gene ID" value="ONIVA10G13890"/>
</dbReference>
<sequence>MSYYLRHLLFLPFSSLFSSSAGRRRRRGRAGRWHEAEQGAGAAGVGRRRGANSSRLHRARLPTAAAVLLLSRLARRRPRHVQLHRDAAVLPHRRPSQHRPPLPFLPSVPKTTILHRSSKTIDQTQNKPSKPSTRQNTKKNRSREILQFPRKESWRFLAPPRRRSISNLQGEEKDRLPPRPVDARATHDAHAFPPPVDARASPLTMGARSTAIGGDGGVALPVAPLSSKAAAAPPEYEMPSMKEWLVSRVLALDFLRPRRRARGRRAPLLPRGAPGAARIRPPPPPPPLHRRPVLLPAPPRLLPPQERLRRRRPRPHRLMSMAALHHHHSHQIKAPTPTWLIVKAIPPPRDGAKKLAAAAYSPLLLSPSVWQRAQQASVWQASAVAAGERVAGERGGGGCCWCPVAAQLRWRPPPA</sequence>
<feature type="region of interest" description="Disordered" evidence="1">
    <location>
        <begin position="28"/>
        <end position="56"/>
    </location>
</feature>
<evidence type="ECO:0000313" key="3">
    <source>
        <dbReference type="Proteomes" id="UP000006591"/>
    </source>
</evidence>
<dbReference type="Gramene" id="ONIVA10G13890.1">
    <property type="protein sequence ID" value="ONIVA10G13890.1"/>
    <property type="gene ID" value="ONIVA10G13890"/>
</dbReference>
<organism evidence="2">
    <name type="scientific">Oryza nivara</name>
    <name type="common">Indian wild rice</name>
    <name type="synonym">Oryza sativa f. spontanea</name>
    <dbReference type="NCBI Taxonomy" id="4536"/>
    <lineage>
        <taxon>Eukaryota</taxon>
        <taxon>Viridiplantae</taxon>
        <taxon>Streptophyta</taxon>
        <taxon>Embryophyta</taxon>
        <taxon>Tracheophyta</taxon>
        <taxon>Spermatophyta</taxon>
        <taxon>Magnoliopsida</taxon>
        <taxon>Liliopsida</taxon>
        <taxon>Poales</taxon>
        <taxon>Poaceae</taxon>
        <taxon>BOP clade</taxon>
        <taxon>Oryzoideae</taxon>
        <taxon>Oryzeae</taxon>
        <taxon>Oryzinae</taxon>
        <taxon>Oryza</taxon>
    </lineage>
</organism>
<reference evidence="2" key="1">
    <citation type="submission" date="2015-04" db="UniProtKB">
        <authorList>
            <consortium name="EnsemblPlants"/>
        </authorList>
    </citation>
    <scope>IDENTIFICATION</scope>
    <source>
        <strain evidence="2">SL10</strain>
    </source>
</reference>
<dbReference type="HOGENOM" id="CLU_662903_0_0_1"/>
<protein>
    <submittedName>
        <fullName evidence="2">Uncharacterized protein</fullName>
    </submittedName>
</protein>
<feature type="region of interest" description="Disordered" evidence="1">
    <location>
        <begin position="84"/>
        <end position="201"/>
    </location>
</feature>